<dbReference type="AlphaFoldDB" id="A0A4R6Z4A9"/>
<dbReference type="PANTHER" id="PTHR43827:SF3">
    <property type="entry name" value="NADP-DEPENDENT OXIDOREDUCTASE DOMAIN-CONTAINING PROTEIN"/>
    <property type="match status" value="1"/>
</dbReference>
<dbReference type="GO" id="GO:0016616">
    <property type="term" value="F:oxidoreductase activity, acting on the CH-OH group of donors, NAD or NADP as acceptor"/>
    <property type="evidence" value="ECO:0007669"/>
    <property type="project" value="UniProtKB-ARBA"/>
</dbReference>
<comment type="similarity">
    <text evidence="1">Belongs to the aldo/keto reductase family.</text>
</comment>
<dbReference type="EMBL" id="SNZH01000003">
    <property type="protein sequence ID" value="TDR46490.1"/>
    <property type="molecule type" value="Genomic_DNA"/>
</dbReference>
<dbReference type="RefSeq" id="WP_133817631.1">
    <property type="nucleotide sequence ID" value="NZ_SNZH01000003.1"/>
</dbReference>
<dbReference type="InterPro" id="IPR023210">
    <property type="entry name" value="NADP_OxRdtase_dom"/>
</dbReference>
<proteinExistence type="inferred from homology"/>
<dbReference type="PRINTS" id="PR00069">
    <property type="entry name" value="ALDKETRDTASE"/>
</dbReference>
<evidence type="ECO:0000256" key="2">
    <source>
        <dbReference type="ARBA" id="ARBA00022857"/>
    </source>
</evidence>
<evidence type="ECO:0000256" key="3">
    <source>
        <dbReference type="ARBA" id="ARBA00023002"/>
    </source>
</evidence>
<organism evidence="5 6">
    <name type="scientific">Tahibacter aquaticus</name>
    <dbReference type="NCBI Taxonomy" id="520092"/>
    <lineage>
        <taxon>Bacteria</taxon>
        <taxon>Pseudomonadati</taxon>
        <taxon>Pseudomonadota</taxon>
        <taxon>Gammaproteobacteria</taxon>
        <taxon>Lysobacterales</taxon>
        <taxon>Rhodanobacteraceae</taxon>
        <taxon>Tahibacter</taxon>
    </lineage>
</organism>
<evidence type="ECO:0000313" key="6">
    <source>
        <dbReference type="Proteomes" id="UP000295293"/>
    </source>
</evidence>
<gene>
    <name evidence="5" type="ORF">DFR29_10321</name>
</gene>
<evidence type="ECO:0000313" key="5">
    <source>
        <dbReference type="EMBL" id="TDR46490.1"/>
    </source>
</evidence>
<dbReference type="Proteomes" id="UP000295293">
    <property type="component" value="Unassembled WGS sequence"/>
</dbReference>
<dbReference type="Pfam" id="PF00248">
    <property type="entry name" value="Aldo_ket_red"/>
    <property type="match status" value="1"/>
</dbReference>
<comment type="caution">
    <text evidence="5">The sequence shown here is derived from an EMBL/GenBank/DDBJ whole genome shotgun (WGS) entry which is preliminary data.</text>
</comment>
<evidence type="ECO:0000256" key="1">
    <source>
        <dbReference type="ARBA" id="ARBA00007905"/>
    </source>
</evidence>
<protein>
    <submittedName>
        <fullName evidence="5">Diketogulonate reductase-like aldo/keto reductase</fullName>
    </submittedName>
</protein>
<keyword evidence="3" id="KW-0560">Oxidoreductase</keyword>
<name>A0A4R6Z4A9_9GAMM</name>
<dbReference type="Gene3D" id="3.20.20.100">
    <property type="entry name" value="NADP-dependent oxidoreductase domain"/>
    <property type="match status" value="1"/>
</dbReference>
<reference evidence="5 6" key="1">
    <citation type="submission" date="2019-03" db="EMBL/GenBank/DDBJ databases">
        <title>Genomic Encyclopedia of Type Strains, Phase IV (KMG-IV): sequencing the most valuable type-strain genomes for metagenomic binning, comparative biology and taxonomic classification.</title>
        <authorList>
            <person name="Goeker M."/>
        </authorList>
    </citation>
    <scope>NUCLEOTIDE SEQUENCE [LARGE SCALE GENOMIC DNA]</scope>
    <source>
        <strain evidence="5 6">DSM 21667</strain>
    </source>
</reference>
<feature type="domain" description="NADP-dependent oxidoreductase" evidence="4">
    <location>
        <begin position="24"/>
        <end position="277"/>
    </location>
</feature>
<dbReference type="SUPFAM" id="SSF51430">
    <property type="entry name" value="NAD(P)-linked oxidoreductase"/>
    <property type="match status" value="1"/>
</dbReference>
<keyword evidence="2" id="KW-0521">NADP</keyword>
<keyword evidence="6" id="KW-1185">Reference proteome</keyword>
<dbReference type="OrthoDB" id="9804790at2"/>
<dbReference type="InterPro" id="IPR036812">
    <property type="entry name" value="NAD(P)_OxRdtase_dom_sf"/>
</dbReference>
<sequence>MSETRHRLLANGRRMPRLLYGTAWKKAQTARWVEAALRHGFDGIDTACQPKHYDEAGVGAGIAAAALPRETLYLQSKFTPLSGQDPARIPYDATADIAQQIRQSFAVSQRNLGTTYLDALLLHSPLRDRSAMRHAWATLESLVDEGGVGLIGISNCYDPDELQRLWRDARIKPSIVQNRFYADTGHDREIRAFCRANGVVYQSFWTLSANPQLLRSQAVLDLAAAHARTPAQILFRYLIQHDVVPLTGTTSLTHLRESQAIFDFALSEADCARVTALL</sequence>
<dbReference type="InterPro" id="IPR020471">
    <property type="entry name" value="AKR"/>
</dbReference>
<evidence type="ECO:0000259" key="4">
    <source>
        <dbReference type="Pfam" id="PF00248"/>
    </source>
</evidence>
<dbReference type="PANTHER" id="PTHR43827">
    <property type="entry name" value="2,5-DIKETO-D-GLUCONIC ACID REDUCTASE"/>
    <property type="match status" value="1"/>
</dbReference>
<accession>A0A4R6Z4A9</accession>
<dbReference type="CDD" id="cd19071">
    <property type="entry name" value="AKR_AKR1-5-like"/>
    <property type="match status" value="1"/>
</dbReference>